<accession>A0A9P3GPB1</accession>
<keyword evidence="1" id="KW-0175">Coiled coil</keyword>
<comment type="caution">
    <text evidence="3">The sequence shown here is derived from an EMBL/GenBank/DDBJ whole genome shotgun (WGS) entry which is preliminary data.</text>
</comment>
<keyword evidence="4" id="KW-1185">Reference proteome</keyword>
<feature type="coiled-coil region" evidence="1">
    <location>
        <begin position="241"/>
        <end position="268"/>
    </location>
</feature>
<proteinExistence type="predicted"/>
<gene>
    <name evidence="3" type="ORF">PsYK624_154490</name>
</gene>
<name>A0A9P3GPB1_9APHY</name>
<protein>
    <submittedName>
        <fullName evidence="3">Uncharacterized protein</fullName>
    </submittedName>
</protein>
<evidence type="ECO:0000313" key="3">
    <source>
        <dbReference type="EMBL" id="GJE99200.1"/>
    </source>
</evidence>
<evidence type="ECO:0000313" key="4">
    <source>
        <dbReference type="Proteomes" id="UP000703269"/>
    </source>
</evidence>
<dbReference type="AlphaFoldDB" id="A0A9P3GPB1"/>
<dbReference type="EMBL" id="BPQB01000103">
    <property type="protein sequence ID" value="GJE99200.1"/>
    <property type="molecule type" value="Genomic_DNA"/>
</dbReference>
<dbReference type="SUPFAM" id="SSF90257">
    <property type="entry name" value="Myosin rod fragments"/>
    <property type="match status" value="1"/>
</dbReference>
<feature type="coiled-coil region" evidence="1">
    <location>
        <begin position="477"/>
        <end position="518"/>
    </location>
</feature>
<feature type="coiled-coil region" evidence="1">
    <location>
        <begin position="298"/>
        <end position="325"/>
    </location>
</feature>
<feature type="region of interest" description="Disordered" evidence="2">
    <location>
        <begin position="115"/>
        <end position="147"/>
    </location>
</feature>
<dbReference type="Proteomes" id="UP000703269">
    <property type="component" value="Unassembled WGS sequence"/>
</dbReference>
<evidence type="ECO:0000256" key="2">
    <source>
        <dbReference type="SAM" id="MobiDB-lite"/>
    </source>
</evidence>
<organism evidence="3 4">
    <name type="scientific">Phanerochaete sordida</name>
    <dbReference type="NCBI Taxonomy" id="48140"/>
    <lineage>
        <taxon>Eukaryota</taxon>
        <taxon>Fungi</taxon>
        <taxon>Dikarya</taxon>
        <taxon>Basidiomycota</taxon>
        <taxon>Agaricomycotina</taxon>
        <taxon>Agaricomycetes</taxon>
        <taxon>Polyporales</taxon>
        <taxon>Phanerochaetaceae</taxon>
        <taxon>Phanerochaete</taxon>
    </lineage>
</organism>
<evidence type="ECO:0000256" key="1">
    <source>
        <dbReference type="SAM" id="Coils"/>
    </source>
</evidence>
<reference evidence="3 4" key="1">
    <citation type="submission" date="2021-08" db="EMBL/GenBank/DDBJ databases">
        <title>Draft Genome Sequence of Phanerochaete sordida strain YK-624.</title>
        <authorList>
            <person name="Mori T."/>
            <person name="Dohra H."/>
            <person name="Suzuki T."/>
            <person name="Kawagishi H."/>
            <person name="Hirai H."/>
        </authorList>
    </citation>
    <scope>NUCLEOTIDE SEQUENCE [LARGE SCALE GENOMIC DNA]</scope>
    <source>
        <strain evidence="3 4">YK-624</strain>
    </source>
</reference>
<sequence length="533" mass="58900">MIQNPSICTLLLDETAWVMLSYHRWRLSQLRSQADVPSAEDITPDVDIPLLLRKLDALDQRLERLQAQATDPEHDNLRTTRRVKLIKFLRSGFAGIPKEKDLVSAPVTDDMQAAADVGSSQGSKATGFGPDRRTNDSDDSTESATAAELRSEVARLQQRVSDLSSQKAMLLAVLDSEHEQCKDAEEKLAQALLHPQSAQPAHDETVRSLQSEVHKLFAGNTRLRDAVQALKAVRATWKREREGLASSLAEAQDDADGAREDIDTLRWEGAQREAALRAELDAAREDRARTDAAHRAEVDSLQEAHAGLQAELDKLRREADVMRAAVVKQGAVDMRKRRMDSEAGAPTGAGPSKRARGEEDDAESAEGAADPGTPSPADFWYFEQQRVITRLQTLSEDLQVRLATSDAQRVALQAGLTDTAERLAASTREHEDSISHVRTELQKARAQAAARDKDVTQAHKTLREVIAEHRTQCIHLRNEANIARAEAQERHSALSREAAALREECVRLRGESEKARAEQASLRGRLTNLLAVD</sequence>
<feature type="region of interest" description="Disordered" evidence="2">
    <location>
        <begin position="333"/>
        <end position="378"/>
    </location>
</feature>